<dbReference type="Proteomes" id="UP000092993">
    <property type="component" value="Unassembled WGS sequence"/>
</dbReference>
<dbReference type="EMBL" id="LUGG01000005">
    <property type="protein sequence ID" value="OBZ74304.1"/>
    <property type="molecule type" value="Genomic_DNA"/>
</dbReference>
<proteinExistence type="predicted"/>
<accession>A0A1C7MH17</accession>
<evidence type="ECO:0000313" key="2">
    <source>
        <dbReference type="Proteomes" id="UP000092993"/>
    </source>
</evidence>
<gene>
    <name evidence="1" type="ORF">A0H81_05594</name>
</gene>
<dbReference type="AlphaFoldDB" id="A0A1C7MH17"/>
<reference evidence="1 2" key="1">
    <citation type="submission" date="2016-03" db="EMBL/GenBank/DDBJ databases">
        <title>Whole genome sequencing of Grifola frondosa 9006-11.</title>
        <authorList>
            <person name="Min B."/>
            <person name="Park H."/>
            <person name="Kim J.-G."/>
            <person name="Cho H."/>
            <person name="Oh Y.-L."/>
            <person name="Kong W.-S."/>
            <person name="Choi I.-G."/>
        </authorList>
    </citation>
    <scope>NUCLEOTIDE SEQUENCE [LARGE SCALE GENOMIC DNA]</scope>
    <source>
        <strain evidence="1 2">9006-11</strain>
    </source>
</reference>
<name>A0A1C7MH17_GRIFR</name>
<keyword evidence="2" id="KW-1185">Reference proteome</keyword>
<comment type="caution">
    <text evidence="1">The sequence shown here is derived from an EMBL/GenBank/DDBJ whole genome shotgun (WGS) entry which is preliminary data.</text>
</comment>
<organism evidence="1 2">
    <name type="scientific">Grifola frondosa</name>
    <name type="common">Maitake</name>
    <name type="synonym">Polyporus frondosus</name>
    <dbReference type="NCBI Taxonomy" id="5627"/>
    <lineage>
        <taxon>Eukaryota</taxon>
        <taxon>Fungi</taxon>
        <taxon>Dikarya</taxon>
        <taxon>Basidiomycota</taxon>
        <taxon>Agaricomycotina</taxon>
        <taxon>Agaricomycetes</taxon>
        <taxon>Polyporales</taxon>
        <taxon>Grifolaceae</taxon>
        <taxon>Grifola</taxon>
    </lineage>
</organism>
<evidence type="ECO:0000313" key="1">
    <source>
        <dbReference type="EMBL" id="OBZ74304.1"/>
    </source>
</evidence>
<protein>
    <submittedName>
        <fullName evidence="1">Uncharacterized protein</fullName>
    </submittedName>
</protein>
<sequence>MDTSQIKRRRLVIEVCRKYEGFLADGPDTYVDAVGVDMCKLSFGLKMKSFKLDDDFARIDAEDLMSSVVGSSTTQHLQ</sequence>